<evidence type="ECO:0000256" key="2">
    <source>
        <dbReference type="ARBA" id="ARBA00009457"/>
    </source>
</evidence>
<keyword evidence="10" id="KW-1185">Reference proteome</keyword>
<dbReference type="Proteomes" id="UP000030745">
    <property type="component" value="Unassembled WGS sequence"/>
</dbReference>
<dbReference type="AlphaFoldDB" id="A0A067D4F8"/>
<dbReference type="OMA" id="NDIFWLH"/>
<dbReference type="InterPro" id="IPR005045">
    <property type="entry name" value="CDC50/LEM3_fam"/>
</dbReference>
<evidence type="ECO:0000256" key="1">
    <source>
        <dbReference type="ARBA" id="ARBA00004141"/>
    </source>
</evidence>
<gene>
    <name evidence="9" type="ORF">SPRG_01787</name>
</gene>
<dbReference type="EMBL" id="KK583192">
    <property type="protein sequence ID" value="KDO33907.1"/>
    <property type="molecule type" value="Genomic_DNA"/>
</dbReference>
<sequence length="415" mass="45949">MSKRPESVRPPAQREGPDEASRHAGLAVAPPSLNRPDDSRWSQQTLPTWKPILTLWWTIVILFASAIGCLVLGILVCRSTSQLSVYRVVYDGPDQLNATQVDGYVARLSNCHVSSPADANSFSGQHTCYVTIRVTKDFVSDGHLYYELDPFFQNHRRLVASQEPSQLMDLWADNAFSTTNCDPLVSVTSTACYGTVCNGSEQSRQLYPCGLVANTMFNDIFWLHNGSVINGPVLGHGDLTHEGIAKSFLTYNVKNPSVSLDLARYLPIWHNPNYSRIIPMPDRPNPPSMTPDYSNSTAWTTTAPPGVGLENEWFRVWIDVTATPIVRKLYGRIAKDKLRNGTELTFAVQSNFFSGGTKALVLAELAWYGSENKPLGVAFIVVGVFCALAALVFFARALRNPRKLGDVSALKWKLH</sequence>
<feature type="transmembrane region" description="Helical" evidence="8">
    <location>
        <begin position="375"/>
        <end position="395"/>
    </location>
</feature>
<evidence type="ECO:0000313" key="9">
    <source>
        <dbReference type="EMBL" id="KDO33907.1"/>
    </source>
</evidence>
<name>A0A067D4F8_SAPPC</name>
<evidence type="ECO:0000256" key="3">
    <source>
        <dbReference type="ARBA" id="ARBA00022692"/>
    </source>
</evidence>
<dbReference type="RefSeq" id="XP_012195543.1">
    <property type="nucleotide sequence ID" value="XM_012340153.1"/>
</dbReference>
<dbReference type="PANTHER" id="PTHR10926:SF0">
    <property type="entry name" value="CDC50, ISOFORM A"/>
    <property type="match status" value="1"/>
</dbReference>
<keyword evidence="5 6" id="KW-0472">Membrane</keyword>
<evidence type="ECO:0000313" key="10">
    <source>
        <dbReference type="Proteomes" id="UP000030745"/>
    </source>
</evidence>
<keyword evidence="3 8" id="KW-0812">Transmembrane</keyword>
<dbReference type="KEGG" id="spar:SPRG_01787"/>
<organism evidence="9 10">
    <name type="scientific">Saprolegnia parasitica (strain CBS 223.65)</name>
    <dbReference type="NCBI Taxonomy" id="695850"/>
    <lineage>
        <taxon>Eukaryota</taxon>
        <taxon>Sar</taxon>
        <taxon>Stramenopiles</taxon>
        <taxon>Oomycota</taxon>
        <taxon>Saprolegniomycetes</taxon>
        <taxon>Saprolegniales</taxon>
        <taxon>Saprolegniaceae</taxon>
        <taxon>Saprolegnia</taxon>
    </lineage>
</organism>
<dbReference type="PANTHER" id="PTHR10926">
    <property type="entry name" value="CELL CYCLE CONTROL PROTEIN 50"/>
    <property type="match status" value="1"/>
</dbReference>
<dbReference type="STRING" id="695850.A0A067D4F8"/>
<keyword evidence="4 8" id="KW-1133">Transmembrane helix</keyword>
<evidence type="ECO:0000256" key="7">
    <source>
        <dbReference type="SAM" id="MobiDB-lite"/>
    </source>
</evidence>
<dbReference type="OrthoDB" id="340608at2759"/>
<feature type="transmembrane region" description="Helical" evidence="8">
    <location>
        <begin position="55"/>
        <end position="77"/>
    </location>
</feature>
<proteinExistence type="inferred from homology"/>
<evidence type="ECO:0000256" key="8">
    <source>
        <dbReference type="SAM" id="Phobius"/>
    </source>
</evidence>
<comment type="subcellular location">
    <subcellularLocation>
        <location evidence="1">Membrane</location>
        <topology evidence="1">Multi-pass membrane protein</topology>
    </subcellularLocation>
</comment>
<dbReference type="GeneID" id="24124368"/>
<dbReference type="GO" id="GO:0005783">
    <property type="term" value="C:endoplasmic reticulum"/>
    <property type="evidence" value="ECO:0007669"/>
    <property type="project" value="TreeGrafter"/>
</dbReference>
<evidence type="ECO:0000256" key="4">
    <source>
        <dbReference type="ARBA" id="ARBA00022989"/>
    </source>
</evidence>
<evidence type="ECO:0000256" key="6">
    <source>
        <dbReference type="PIRNR" id="PIRNR015840"/>
    </source>
</evidence>
<evidence type="ECO:0000256" key="5">
    <source>
        <dbReference type="ARBA" id="ARBA00023136"/>
    </source>
</evidence>
<dbReference type="GO" id="GO:0005886">
    <property type="term" value="C:plasma membrane"/>
    <property type="evidence" value="ECO:0007669"/>
    <property type="project" value="TreeGrafter"/>
</dbReference>
<dbReference type="VEuPathDB" id="FungiDB:SPRG_01787"/>
<dbReference type="Pfam" id="PF03381">
    <property type="entry name" value="CDC50"/>
    <property type="match status" value="1"/>
</dbReference>
<accession>A0A067D4F8</accession>
<dbReference type="GO" id="GO:0005794">
    <property type="term" value="C:Golgi apparatus"/>
    <property type="evidence" value="ECO:0007669"/>
    <property type="project" value="TreeGrafter"/>
</dbReference>
<dbReference type="PIRSF" id="PIRSF015840">
    <property type="entry name" value="DUF284_TM_euk"/>
    <property type="match status" value="1"/>
</dbReference>
<comment type="similarity">
    <text evidence="2 6">Belongs to the CDC50/LEM3 family.</text>
</comment>
<feature type="region of interest" description="Disordered" evidence="7">
    <location>
        <begin position="1"/>
        <end position="40"/>
    </location>
</feature>
<reference evidence="9 10" key="1">
    <citation type="journal article" date="2013" name="PLoS Genet.">
        <title>Distinctive expansion of potential virulence genes in the genome of the oomycete fish pathogen Saprolegnia parasitica.</title>
        <authorList>
            <person name="Jiang R.H."/>
            <person name="de Bruijn I."/>
            <person name="Haas B.J."/>
            <person name="Belmonte R."/>
            <person name="Lobach L."/>
            <person name="Christie J."/>
            <person name="van den Ackerveken G."/>
            <person name="Bottin A."/>
            <person name="Bulone V."/>
            <person name="Diaz-Moreno S.M."/>
            <person name="Dumas B."/>
            <person name="Fan L."/>
            <person name="Gaulin E."/>
            <person name="Govers F."/>
            <person name="Grenville-Briggs L.J."/>
            <person name="Horner N.R."/>
            <person name="Levin J.Z."/>
            <person name="Mammella M."/>
            <person name="Meijer H.J."/>
            <person name="Morris P."/>
            <person name="Nusbaum C."/>
            <person name="Oome S."/>
            <person name="Phillips A.J."/>
            <person name="van Rooyen D."/>
            <person name="Rzeszutek E."/>
            <person name="Saraiva M."/>
            <person name="Secombes C.J."/>
            <person name="Seidl M.F."/>
            <person name="Snel B."/>
            <person name="Stassen J.H."/>
            <person name="Sykes S."/>
            <person name="Tripathy S."/>
            <person name="van den Berg H."/>
            <person name="Vega-Arreguin J.C."/>
            <person name="Wawra S."/>
            <person name="Young S.K."/>
            <person name="Zeng Q."/>
            <person name="Dieguez-Uribeondo J."/>
            <person name="Russ C."/>
            <person name="Tyler B.M."/>
            <person name="van West P."/>
        </authorList>
    </citation>
    <scope>NUCLEOTIDE SEQUENCE [LARGE SCALE GENOMIC DNA]</scope>
    <source>
        <strain evidence="9 10">CBS 223.65</strain>
    </source>
</reference>
<protein>
    <submittedName>
        <fullName evidence="9">Uncharacterized protein</fullName>
    </submittedName>
</protein>